<keyword evidence="3" id="KW-0804">Transcription</keyword>
<dbReference type="GO" id="GO:0003677">
    <property type="term" value="F:DNA binding"/>
    <property type="evidence" value="ECO:0007669"/>
    <property type="project" value="UniProtKB-KW"/>
</dbReference>
<dbReference type="AlphaFoldDB" id="A0A3N0B4F6"/>
<evidence type="ECO:0000256" key="2">
    <source>
        <dbReference type="ARBA" id="ARBA00023125"/>
    </source>
</evidence>
<dbReference type="SUPFAM" id="SSF46894">
    <property type="entry name" value="C-terminal effector domain of the bipartite response regulators"/>
    <property type="match status" value="1"/>
</dbReference>
<dbReference type="InterPro" id="IPR016032">
    <property type="entry name" value="Sig_transdc_resp-reg_C-effctor"/>
</dbReference>
<organism evidence="6 7">
    <name type="scientific">Slackia equolifaciens</name>
    <dbReference type="NCBI Taxonomy" id="498718"/>
    <lineage>
        <taxon>Bacteria</taxon>
        <taxon>Bacillati</taxon>
        <taxon>Actinomycetota</taxon>
        <taxon>Coriobacteriia</taxon>
        <taxon>Eggerthellales</taxon>
        <taxon>Eggerthellaceae</taxon>
        <taxon>Slackia</taxon>
    </lineage>
</organism>
<feature type="compositionally biased region" description="Basic and acidic residues" evidence="4">
    <location>
        <begin position="11"/>
        <end position="20"/>
    </location>
</feature>
<sequence>MPPNDNQQTRSEMDKTASPKDYVDVIGARSEILAEECGLSPREAEIVALIARGRTLKSISEELYISMNTVKTHVSHVYQKCDVHTREELIGLVENTKGV</sequence>
<dbReference type="EMBL" id="QIBX01000001">
    <property type="protein sequence ID" value="RNL41858.1"/>
    <property type="molecule type" value="Genomic_DNA"/>
</dbReference>
<dbReference type="PANTHER" id="PTHR44688:SF16">
    <property type="entry name" value="DNA-BINDING TRANSCRIPTIONAL ACTIVATOR DEVR_DOSR"/>
    <property type="match status" value="1"/>
</dbReference>
<evidence type="ECO:0000256" key="4">
    <source>
        <dbReference type="SAM" id="MobiDB-lite"/>
    </source>
</evidence>
<evidence type="ECO:0000313" key="6">
    <source>
        <dbReference type="EMBL" id="RNL41858.1"/>
    </source>
</evidence>
<keyword evidence="2" id="KW-0238">DNA-binding</keyword>
<feature type="domain" description="HTH luxR-type" evidence="5">
    <location>
        <begin position="32"/>
        <end position="97"/>
    </location>
</feature>
<dbReference type="CDD" id="cd06170">
    <property type="entry name" value="LuxR_C_like"/>
    <property type="match status" value="1"/>
</dbReference>
<dbReference type="GO" id="GO:0006355">
    <property type="term" value="P:regulation of DNA-templated transcription"/>
    <property type="evidence" value="ECO:0007669"/>
    <property type="project" value="InterPro"/>
</dbReference>
<feature type="region of interest" description="Disordered" evidence="4">
    <location>
        <begin position="1"/>
        <end position="20"/>
    </location>
</feature>
<keyword evidence="1" id="KW-0805">Transcription regulation</keyword>
<dbReference type="Gene3D" id="1.10.10.10">
    <property type="entry name" value="Winged helix-like DNA-binding domain superfamily/Winged helix DNA-binding domain"/>
    <property type="match status" value="1"/>
</dbReference>
<comment type="caution">
    <text evidence="6">The sequence shown here is derived from an EMBL/GenBank/DDBJ whole genome shotgun (WGS) entry which is preliminary data.</text>
</comment>
<evidence type="ECO:0000259" key="5">
    <source>
        <dbReference type="PROSITE" id="PS50043"/>
    </source>
</evidence>
<dbReference type="PANTHER" id="PTHR44688">
    <property type="entry name" value="DNA-BINDING TRANSCRIPTIONAL ACTIVATOR DEVR_DOSR"/>
    <property type="match status" value="1"/>
</dbReference>
<feature type="compositionally biased region" description="Polar residues" evidence="4">
    <location>
        <begin position="1"/>
        <end position="10"/>
    </location>
</feature>
<dbReference type="PROSITE" id="PS50043">
    <property type="entry name" value="HTH_LUXR_2"/>
    <property type="match status" value="1"/>
</dbReference>
<dbReference type="SMART" id="SM00421">
    <property type="entry name" value="HTH_LUXR"/>
    <property type="match status" value="1"/>
</dbReference>
<keyword evidence="7" id="KW-1185">Reference proteome</keyword>
<proteinExistence type="predicted"/>
<dbReference type="InterPro" id="IPR036388">
    <property type="entry name" value="WH-like_DNA-bd_sf"/>
</dbReference>
<dbReference type="Proteomes" id="UP000269591">
    <property type="component" value="Unassembled WGS sequence"/>
</dbReference>
<dbReference type="InterPro" id="IPR000792">
    <property type="entry name" value="Tscrpt_reg_LuxR_C"/>
</dbReference>
<accession>A0A3N0B4F6</accession>
<reference evidence="7" key="1">
    <citation type="submission" date="2018-05" db="EMBL/GenBank/DDBJ databases">
        <title>Genome Sequencing of selected type strains of the family Eggerthellaceae.</title>
        <authorList>
            <person name="Danylec N."/>
            <person name="Stoll D.A."/>
            <person name="Doetsch A."/>
            <person name="Huch M."/>
        </authorList>
    </citation>
    <scope>NUCLEOTIDE SEQUENCE [LARGE SCALE GENOMIC DNA]</scope>
    <source>
        <strain evidence="7">DSM 24851</strain>
    </source>
</reference>
<evidence type="ECO:0000313" key="7">
    <source>
        <dbReference type="Proteomes" id="UP000269591"/>
    </source>
</evidence>
<dbReference type="PRINTS" id="PR00038">
    <property type="entry name" value="HTHLUXR"/>
</dbReference>
<evidence type="ECO:0000256" key="3">
    <source>
        <dbReference type="ARBA" id="ARBA00023163"/>
    </source>
</evidence>
<dbReference type="Pfam" id="PF00196">
    <property type="entry name" value="GerE"/>
    <property type="match status" value="1"/>
</dbReference>
<evidence type="ECO:0000256" key="1">
    <source>
        <dbReference type="ARBA" id="ARBA00023015"/>
    </source>
</evidence>
<protein>
    <recommendedName>
        <fullName evidence="5">HTH luxR-type domain-containing protein</fullName>
    </recommendedName>
</protein>
<gene>
    <name evidence="6" type="ORF">DMP06_00105</name>
</gene>
<name>A0A3N0B4F6_9ACTN</name>